<dbReference type="Gene3D" id="3.30.960.10">
    <property type="entry name" value="eRF1 domain 1"/>
    <property type="match status" value="1"/>
</dbReference>
<dbReference type="SMART" id="SM01194">
    <property type="entry name" value="eRF1_1"/>
    <property type="match status" value="1"/>
</dbReference>
<dbReference type="Pfam" id="PF03464">
    <property type="entry name" value="eRF1_2"/>
    <property type="match status" value="1"/>
</dbReference>
<evidence type="ECO:0000259" key="5">
    <source>
        <dbReference type="SMART" id="SM01194"/>
    </source>
</evidence>
<evidence type="ECO:0000256" key="1">
    <source>
        <dbReference type="ARBA" id="ARBA00004496"/>
    </source>
</evidence>
<evidence type="ECO:0000256" key="3">
    <source>
        <dbReference type="ARBA" id="ARBA00022490"/>
    </source>
</evidence>
<feature type="domain" description="eRF1/Pelota-like N-terminal" evidence="5">
    <location>
        <begin position="6"/>
        <end position="142"/>
    </location>
</feature>
<dbReference type="GO" id="GO:0018444">
    <property type="term" value="C:translation release factor complex"/>
    <property type="evidence" value="ECO:0007669"/>
    <property type="project" value="UniProtKB-ARBA"/>
</dbReference>
<dbReference type="EMBL" id="MVGC01000184">
    <property type="protein sequence ID" value="RJE22130.1"/>
    <property type="molecule type" value="Genomic_DNA"/>
</dbReference>
<comment type="similarity">
    <text evidence="2">Belongs to the eukaryotic release factor 1 family.</text>
</comment>
<reference evidence="7" key="1">
    <citation type="submission" date="2017-02" db="EMBL/GenBank/DDBJ databases">
        <authorList>
            <person name="Tafer H."/>
            <person name="Lopandic K."/>
        </authorList>
    </citation>
    <scope>NUCLEOTIDE SEQUENCE [LARGE SCALE GENOMIC DNA]</scope>
    <source>
        <strain evidence="7">CBS 366.77</strain>
    </source>
</reference>
<dbReference type="InterPro" id="IPR005142">
    <property type="entry name" value="eRF1_3"/>
</dbReference>
<comment type="subcellular location">
    <subcellularLocation>
        <location evidence="1">Cytoplasm</location>
    </subcellularLocation>
</comment>
<name>A0A3A2ZHY5_9EURO</name>
<dbReference type="InterPro" id="IPR005140">
    <property type="entry name" value="eRF1_Pelota-like_N"/>
</dbReference>
<dbReference type="Proteomes" id="UP000266188">
    <property type="component" value="Unassembled WGS sequence"/>
</dbReference>
<dbReference type="Pfam" id="PF03465">
    <property type="entry name" value="eRF1_3"/>
    <property type="match status" value="1"/>
</dbReference>
<dbReference type="FunFam" id="3.30.420.60:FF:000001">
    <property type="entry name" value="Eukaryotic peptide chain release factor subunit 1"/>
    <property type="match status" value="1"/>
</dbReference>
<dbReference type="InterPro" id="IPR024049">
    <property type="entry name" value="eRF1_1_sf"/>
</dbReference>
<gene>
    <name evidence="6" type="ORF">PHISCL_05527</name>
</gene>
<dbReference type="SUPFAM" id="SSF53137">
    <property type="entry name" value="Translational machinery components"/>
    <property type="match status" value="1"/>
</dbReference>
<dbReference type="Gene3D" id="3.30.1330.30">
    <property type="match status" value="1"/>
</dbReference>
<evidence type="ECO:0000256" key="4">
    <source>
        <dbReference type="ARBA" id="ARBA00022917"/>
    </source>
</evidence>
<keyword evidence="3" id="KW-0963">Cytoplasm</keyword>
<dbReference type="GO" id="GO:0003747">
    <property type="term" value="F:translation release factor activity"/>
    <property type="evidence" value="ECO:0007669"/>
    <property type="project" value="InterPro"/>
</dbReference>
<protein>
    <recommendedName>
        <fullName evidence="5">eRF1/Pelota-like N-terminal domain-containing protein</fullName>
    </recommendedName>
</protein>
<dbReference type="Pfam" id="PF03463">
    <property type="entry name" value="eRF1_1"/>
    <property type="match status" value="1"/>
</dbReference>
<dbReference type="InterPro" id="IPR004403">
    <property type="entry name" value="Peptide_chain-rel_eRF1/aRF1"/>
</dbReference>
<accession>A0A3A2ZHY5</accession>
<dbReference type="SUPFAM" id="SSF55481">
    <property type="entry name" value="N-terminal domain of eukaryotic peptide chain release factor subunit 1, ERF1"/>
    <property type="match status" value="1"/>
</dbReference>
<dbReference type="FunFam" id="3.30.960.10:FF:000001">
    <property type="entry name" value="Eukaryotic peptide chain release factor subunit 1"/>
    <property type="match status" value="1"/>
</dbReference>
<dbReference type="Gene3D" id="3.30.420.60">
    <property type="entry name" value="eRF1 domain 2"/>
    <property type="match status" value="1"/>
</dbReference>
<evidence type="ECO:0000256" key="2">
    <source>
        <dbReference type="ARBA" id="ARBA00005326"/>
    </source>
</evidence>
<dbReference type="InterPro" id="IPR005141">
    <property type="entry name" value="eRF1_2"/>
</dbReference>
<proteinExistence type="inferred from homology"/>
<organism evidence="6 7">
    <name type="scientific">Aspergillus sclerotialis</name>
    <dbReference type="NCBI Taxonomy" id="2070753"/>
    <lineage>
        <taxon>Eukaryota</taxon>
        <taxon>Fungi</taxon>
        <taxon>Dikarya</taxon>
        <taxon>Ascomycota</taxon>
        <taxon>Pezizomycotina</taxon>
        <taxon>Eurotiomycetes</taxon>
        <taxon>Eurotiomycetidae</taxon>
        <taxon>Eurotiales</taxon>
        <taxon>Aspergillaceae</taxon>
        <taxon>Aspergillus</taxon>
        <taxon>Aspergillus subgen. Polypaecilum</taxon>
    </lineage>
</organism>
<dbReference type="FunFam" id="3.30.1330.30:FF:000006">
    <property type="entry name" value="Peptide chain release factor subunit 1"/>
    <property type="match status" value="1"/>
</dbReference>
<dbReference type="NCBIfam" id="TIGR03676">
    <property type="entry name" value="aRF1_eRF1"/>
    <property type="match status" value="1"/>
</dbReference>
<evidence type="ECO:0000313" key="6">
    <source>
        <dbReference type="EMBL" id="RJE22130.1"/>
    </source>
</evidence>
<keyword evidence="7" id="KW-1185">Reference proteome</keyword>
<dbReference type="AlphaFoldDB" id="A0A3A2ZHY5"/>
<dbReference type="InterPro" id="IPR029064">
    <property type="entry name" value="Ribosomal_eL30-like_sf"/>
</dbReference>
<dbReference type="SUPFAM" id="SSF55315">
    <property type="entry name" value="L30e-like"/>
    <property type="match status" value="1"/>
</dbReference>
<dbReference type="InterPro" id="IPR042226">
    <property type="entry name" value="eFR1_2_sf"/>
</dbReference>
<dbReference type="PANTHER" id="PTHR10113">
    <property type="entry name" value="PEPTIDE CHAIN RELEASE FACTOR SUBUNIT 1"/>
    <property type="match status" value="1"/>
</dbReference>
<sequence length="497" mass="55399">MSAPQANEAEKNIEIWKVKKLIKRLEAARGNGTSMISLIIPPKDQVSRAAKMLAEEFGTASNIKSRVNRLSVLSAITSTQQRLKLYNKVPPNGLVVYCGEIITSEGKERKINIDFEPFKPINTSLYLCDNKFHTEALSELLESDQKFGFIVMDGNGTLFGTLSGNTREVLQKFSVDLPKKHGRGGQSALRFARLREEKRHNYVRKVAELAVQNFITGEKVNCAGLILAGSADFKNDLNQSDLFDQRLQAKVIKVVDVSYGGENGFNQAIELASETLSNVKFIQEKKLIGKYFEEISQDTGRVCYGIDDTLKALELGACEVLIVYENLEITRWLMKTPSGSEVAVHTMKGQEENRELFIDKESGTEMELVDQSSFLEWLAEHYKDYGANLEFVSDRSSEGNQFVKGFGGIGAILRYKVNFEQLADYSDEDEFYDVSEDERPEVPSGELLTARPVNCEGGYHGEHAAPLMNTKMGPGQSSATLLRGPSKLRNTVTNVTQ</sequence>
<evidence type="ECO:0000313" key="7">
    <source>
        <dbReference type="Proteomes" id="UP000266188"/>
    </source>
</evidence>
<dbReference type="STRING" id="2070753.A0A3A2ZHY5"/>
<keyword evidence="4" id="KW-0648">Protein biosynthesis</keyword>
<dbReference type="OrthoDB" id="10254527at2759"/>
<comment type="caution">
    <text evidence="6">The sequence shown here is derived from an EMBL/GenBank/DDBJ whole genome shotgun (WGS) entry which is preliminary data.</text>
</comment>